<keyword evidence="5" id="KW-0460">Magnesium</keyword>
<evidence type="ECO:0000313" key="7">
    <source>
        <dbReference type="EMBL" id="MEQ4484778.1"/>
    </source>
</evidence>
<comment type="caution">
    <text evidence="7">The sequence shown here is derived from an EMBL/GenBank/DDBJ whole genome shotgun (WGS) entry which is preliminary data.</text>
</comment>
<dbReference type="InterPro" id="IPR000092">
    <property type="entry name" value="Polyprenyl_synt"/>
</dbReference>
<comment type="cofactor">
    <cofactor evidence="1">
        <name>Mg(2+)</name>
        <dbReference type="ChEBI" id="CHEBI:18420"/>
    </cofactor>
</comment>
<keyword evidence="3 6" id="KW-0808">Transferase</keyword>
<gene>
    <name evidence="7" type="ORF">QJS35_20540</name>
</gene>
<dbReference type="SFLD" id="SFLDG01211">
    <property type="entry name" value="Competence_Regulatory_Protein"/>
    <property type="match status" value="1"/>
</dbReference>
<dbReference type="Proteomes" id="UP001493487">
    <property type="component" value="Unassembled WGS sequence"/>
</dbReference>
<dbReference type="EMBL" id="JASKHM010000012">
    <property type="protein sequence ID" value="MEQ4484778.1"/>
    <property type="molecule type" value="Genomic_DNA"/>
</dbReference>
<reference evidence="7 8" key="1">
    <citation type="journal article" date="2023" name="Genome Announc.">
        <title>Pan-Genome Analyses of the Genus Cohnella and Proposal of the Novel Species Cohnella silvisoli sp. nov., Isolated from Forest Soil.</title>
        <authorList>
            <person name="Wang C."/>
            <person name="Mao L."/>
            <person name="Bao G."/>
            <person name="Zhu H."/>
        </authorList>
    </citation>
    <scope>NUCLEOTIDE SEQUENCE [LARGE SCALE GENOMIC DNA]</scope>
    <source>
        <strain evidence="7 8">NL03-T5-1</strain>
    </source>
</reference>
<protein>
    <submittedName>
        <fullName evidence="7">Polyprenyl synthetase family protein</fullName>
    </submittedName>
</protein>
<organism evidence="7 8">
    <name type="scientific">Cohnella silvisoli</name>
    <dbReference type="NCBI Taxonomy" id="2873699"/>
    <lineage>
        <taxon>Bacteria</taxon>
        <taxon>Bacillati</taxon>
        <taxon>Bacillota</taxon>
        <taxon>Bacilli</taxon>
        <taxon>Bacillales</taxon>
        <taxon>Paenibacillaceae</taxon>
        <taxon>Cohnella</taxon>
    </lineage>
</organism>
<evidence type="ECO:0000256" key="6">
    <source>
        <dbReference type="RuleBase" id="RU004466"/>
    </source>
</evidence>
<name>A0ABV1KYK1_9BACL</name>
<evidence type="ECO:0000256" key="5">
    <source>
        <dbReference type="ARBA" id="ARBA00022842"/>
    </source>
</evidence>
<evidence type="ECO:0000256" key="4">
    <source>
        <dbReference type="ARBA" id="ARBA00022723"/>
    </source>
</evidence>
<comment type="similarity">
    <text evidence="2 6">Belongs to the FPP/GGPP synthase family.</text>
</comment>
<evidence type="ECO:0000256" key="1">
    <source>
        <dbReference type="ARBA" id="ARBA00001946"/>
    </source>
</evidence>
<evidence type="ECO:0000256" key="2">
    <source>
        <dbReference type="ARBA" id="ARBA00006706"/>
    </source>
</evidence>
<sequence>MNRGVLEDMLHRVDKHFQDEELKKMLKECIQEKTDENSRWSSMTIYTHYMLGGTSPFIERIAALTEMIILSLDIVDDLQDQDNFSKPWMKCPQSHALNAVLSMLAIFMAEIGEVGHSRIPNEIGKLLARSVEGQHKDVSQSVNTEADYFDMVQSKSGSLIRLACFMGYSLIDGLDRETADRINELADCIGVIAQIGNDVNDLLRYDVKNDLLQKKRTLPIIFLLADSNEEFPPIEQFYVGQMNADEFLQMKTECMQYIQDSGCIEYSKVIQILYTNKAEELFQAIPAVSPWKEKFKEITFG</sequence>
<accession>A0ABV1KYK1</accession>
<dbReference type="InterPro" id="IPR008949">
    <property type="entry name" value="Isoprenoid_synthase_dom_sf"/>
</dbReference>
<keyword evidence="4" id="KW-0479">Metal-binding</keyword>
<dbReference type="PANTHER" id="PTHR12001">
    <property type="entry name" value="GERANYLGERANYL PYROPHOSPHATE SYNTHASE"/>
    <property type="match status" value="1"/>
</dbReference>
<dbReference type="SUPFAM" id="SSF48576">
    <property type="entry name" value="Terpenoid synthases"/>
    <property type="match status" value="1"/>
</dbReference>
<dbReference type="PANTHER" id="PTHR12001:SF69">
    <property type="entry name" value="ALL TRANS-POLYPRENYL-DIPHOSPHATE SYNTHASE PDSS1"/>
    <property type="match status" value="1"/>
</dbReference>
<keyword evidence="8" id="KW-1185">Reference proteome</keyword>
<dbReference type="InterPro" id="IPR033965">
    <property type="entry name" value="ComQ"/>
</dbReference>
<dbReference type="Pfam" id="PF00348">
    <property type="entry name" value="polyprenyl_synt"/>
    <property type="match status" value="1"/>
</dbReference>
<dbReference type="Gene3D" id="1.10.600.10">
    <property type="entry name" value="Farnesyl Diphosphate Synthase"/>
    <property type="match status" value="1"/>
</dbReference>
<proteinExistence type="inferred from homology"/>
<dbReference type="SFLD" id="SFLDS00005">
    <property type="entry name" value="Isoprenoid_Synthase_Type_I"/>
    <property type="match status" value="1"/>
</dbReference>
<dbReference type="CDD" id="cd00867">
    <property type="entry name" value="Trans_IPPS"/>
    <property type="match status" value="1"/>
</dbReference>
<evidence type="ECO:0000256" key="3">
    <source>
        <dbReference type="ARBA" id="ARBA00022679"/>
    </source>
</evidence>
<dbReference type="RefSeq" id="WP_232187151.1">
    <property type="nucleotide sequence ID" value="NZ_JAIOAP010000011.1"/>
</dbReference>
<evidence type="ECO:0000313" key="8">
    <source>
        <dbReference type="Proteomes" id="UP001493487"/>
    </source>
</evidence>